<accession>A0A7U3YN67</accession>
<dbReference type="RefSeq" id="WP_015725009.1">
    <property type="nucleotide sequence ID" value="NC_014972.1"/>
</dbReference>
<organism evidence="1 2">
    <name type="scientific">Desulfobulbus propionicus (strain ATCC 33891 / DSM 2032 / VKM B-1956 / 1pr3)</name>
    <dbReference type="NCBI Taxonomy" id="577650"/>
    <lineage>
        <taxon>Bacteria</taxon>
        <taxon>Pseudomonadati</taxon>
        <taxon>Thermodesulfobacteriota</taxon>
        <taxon>Desulfobulbia</taxon>
        <taxon>Desulfobulbales</taxon>
        <taxon>Desulfobulbaceae</taxon>
        <taxon>Desulfobulbus</taxon>
    </lineage>
</organism>
<name>A0A7U3YN67_DESPD</name>
<dbReference type="EMBL" id="CP002364">
    <property type="protein sequence ID" value="ADW18471.1"/>
    <property type="molecule type" value="Genomic_DNA"/>
</dbReference>
<dbReference type="KEGG" id="dpr:Despr_2328"/>
<evidence type="ECO:0000313" key="2">
    <source>
        <dbReference type="Proteomes" id="UP000006365"/>
    </source>
</evidence>
<dbReference type="AlphaFoldDB" id="A0A7U3YN67"/>
<evidence type="ECO:0000313" key="1">
    <source>
        <dbReference type="EMBL" id="ADW18471.1"/>
    </source>
</evidence>
<evidence type="ECO:0008006" key="3">
    <source>
        <dbReference type="Google" id="ProtNLM"/>
    </source>
</evidence>
<sequence length="171" mass="19101">MIAFGKKCPACNGHRLTARPRLSWLASLPTAQAYGCDECHQQIVVLFSLSVGIEHRHFVRKQLPPFFLVRIPGRTDQYARIKNISEGGLCFDQHYNAAPLPSRLLKLDLYNCNDGSSLEQLPAEIVTTTEQLLEINGLKTTVLNNCARFINLNQAQRKVLLSCLAQYGTAC</sequence>
<keyword evidence="2" id="KW-1185">Reference proteome</keyword>
<gene>
    <name evidence="1" type="ordered locus">Despr_2328</name>
</gene>
<proteinExistence type="predicted"/>
<dbReference type="Proteomes" id="UP000006365">
    <property type="component" value="Chromosome"/>
</dbReference>
<reference evidence="1 2" key="1">
    <citation type="journal article" date="2011" name="Stand. Genomic Sci.">
        <title>Complete genome sequence of Desulfobulbus propionicus type strain (1pr3).</title>
        <authorList>
            <person name="Pagani I."/>
            <person name="Lapidus A."/>
            <person name="Nolan M."/>
            <person name="Lucas S."/>
            <person name="Hammon N."/>
            <person name="Deshpande S."/>
            <person name="Cheng J.F."/>
            <person name="Chertkov O."/>
            <person name="Davenport K."/>
            <person name="Tapia R."/>
            <person name="Han C."/>
            <person name="Goodwin L."/>
            <person name="Pitluck S."/>
            <person name="Liolios K."/>
            <person name="Mavromatis K."/>
            <person name="Ivanova N."/>
            <person name="Mikhailova N."/>
            <person name="Pati A."/>
            <person name="Chen A."/>
            <person name="Palaniappan K."/>
            <person name="Land M."/>
            <person name="Hauser L."/>
            <person name="Chang Y.J."/>
            <person name="Jeffries C.D."/>
            <person name="Detter J.C."/>
            <person name="Brambilla E."/>
            <person name="Kannan K.P."/>
            <person name="Djao O.D."/>
            <person name="Rohde M."/>
            <person name="Pukall R."/>
            <person name="Spring S."/>
            <person name="Goker M."/>
            <person name="Sikorski J."/>
            <person name="Woyke T."/>
            <person name="Bristow J."/>
            <person name="Eisen J.A."/>
            <person name="Markowitz V."/>
            <person name="Hugenholtz P."/>
            <person name="Kyrpides N.C."/>
            <person name="Klenk H.P."/>
        </authorList>
    </citation>
    <scope>NUCLEOTIDE SEQUENCE [LARGE SCALE GENOMIC DNA]</scope>
    <source>
        <strain evidence="2">ATCC 33891 / DSM 2032 / 1pr3</strain>
    </source>
</reference>
<protein>
    <recommendedName>
        <fullName evidence="3">PilZ domain-containing protein</fullName>
    </recommendedName>
</protein>